<sequence>MSALAHDLTMLRSTGVRGVVTSFFIITLTAGVFGFLLMPPGPCQTASWFRGKKDSLLAPQNPADVPSFPNLSRFVAHPIQVGWNSRNSNTVRSRTVSAACYNMFVQASGIISSNIYRQAPLYRRGNRYLLAIAIGDIALYVLVKAYYVARNHSRDRKWDAMTEDERLKYLQCYHDGRGEQEA</sequence>
<comment type="subcellular location">
    <subcellularLocation>
        <location evidence="1">Membrane</location>
        <topology evidence="1">Multi-pass membrane protein</topology>
    </subcellularLocation>
</comment>
<dbReference type="GeneID" id="39583160"/>
<dbReference type="STRING" id="1314773.A0A3N2Q628"/>
<dbReference type="PANTHER" id="PTHR43791:SF65">
    <property type="entry name" value="MAJOR FACILITATOR SUPERFAMILY (MFS) PROFILE DOMAIN-CONTAINING PROTEIN-RELATED"/>
    <property type="match status" value="1"/>
</dbReference>
<keyword evidence="2" id="KW-0813">Transport</keyword>
<organism evidence="7 8">
    <name type="scientific">Sodiomyces alkalinus (strain CBS 110278 / VKM F-3762 / F11)</name>
    <name type="common">Alkaliphilic filamentous fungus</name>
    <dbReference type="NCBI Taxonomy" id="1314773"/>
    <lineage>
        <taxon>Eukaryota</taxon>
        <taxon>Fungi</taxon>
        <taxon>Dikarya</taxon>
        <taxon>Ascomycota</taxon>
        <taxon>Pezizomycotina</taxon>
        <taxon>Sordariomycetes</taxon>
        <taxon>Hypocreomycetidae</taxon>
        <taxon>Glomerellales</taxon>
        <taxon>Plectosphaerellaceae</taxon>
        <taxon>Sodiomyces</taxon>
    </lineage>
</organism>
<evidence type="ECO:0000256" key="2">
    <source>
        <dbReference type="ARBA" id="ARBA00022448"/>
    </source>
</evidence>
<feature type="transmembrane region" description="Helical" evidence="6">
    <location>
        <begin position="20"/>
        <end position="38"/>
    </location>
</feature>
<dbReference type="GO" id="GO:0022857">
    <property type="term" value="F:transmembrane transporter activity"/>
    <property type="evidence" value="ECO:0007669"/>
    <property type="project" value="TreeGrafter"/>
</dbReference>
<keyword evidence="4 6" id="KW-1133">Transmembrane helix</keyword>
<feature type="transmembrane region" description="Helical" evidence="6">
    <location>
        <begin position="128"/>
        <end position="147"/>
    </location>
</feature>
<dbReference type="PANTHER" id="PTHR43791">
    <property type="entry name" value="PERMEASE-RELATED"/>
    <property type="match status" value="1"/>
</dbReference>
<evidence type="ECO:0000256" key="4">
    <source>
        <dbReference type="ARBA" id="ARBA00022989"/>
    </source>
</evidence>
<dbReference type="GO" id="GO:0016020">
    <property type="term" value="C:membrane"/>
    <property type="evidence" value="ECO:0007669"/>
    <property type="project" value="UniProtKB-SubCell"/>
</dbReference>
<dbReference type="RefSeq" id="XP_028469996.1">
    <property type="nucleotide sequence ID" value="XM_028614682.1"/>
</dbReference>
<evidence type="ECO:0000313" key="8">
    <source>
        <dbReference type="Proteomes" id="UP000272025"/>
    </source>
</evidence>
<evidence type="ECO:0000313" key="7">
    <source>
        <dbReference type="EMBL" id="ROT42190.1"/>
    </source>
</evidence>
<keyword evidence="8" id="KW-1185">Reference proteome</keyword>
<protein>
    <submittedName>
        <fullName evidence="7">Uncharacterized protein</fullName>
    </submittedName>
</protein>
<reference evidence="7 8" key="1">
    <citation type="journal article" date="2018" name="Mol. Ecol.">
        <title>The obligate alkalophilic soda-lake fungus Sodiomyces alkalinus has shifted to a protein diet.</title>
        <authorList>
            <person name="Grum-Grzhimaylo A.A."/>
            <person name="Falkoski D.L."/>
            <person name="van den Heuvel J."/>
            <person name="Valero-Jimenez C.A."/>
            <person name="Min B."/>
            <person name="Choi I.G."/>
            <person name="Lipzen A."/>
            <person name="Daum C.G."/>
            <person name="Aanen D.K."/>
            <person name="Tsang A."/>
            <person name="Henrissat B."/>
            <person name="Bilanenko E.N."/>
            <person name="de Vries R.P."/>
            <person name="van Kan J.A.L."/>
            <person name="Grigoriev I.V."/>
            <person name="Debets A.J.M."/>
        </authorList>
    </citation>
    <scope>NUCLEOTIDE SEQUENCE [LARGE SCALE GENOMIC DNA]</scope>
    <source>
        <strain evidence="7 8">F11</strain>
    </source>
</reference>
<evidence type="ECO:0000256" key="6">
    <source>
        <dbReference type="SAM" id="Phobius"/>
    </source>
</evidence>
<dbReference type="Proteomes" id="UP000272025">
    <property type="component" value="Unassembled WGS sequence"/>
</dbReference>
<proteinExistence type="predicted"/>
<keyword evidence="5 6" id="KW-0472">Membrane</keyword>
<evidence type="ECO:0000256" key="3">
    <source>
        <dbReference type="ARBA" id="ARBA00022692"/>
    </source>
</evidence>
<accession>A0A3N2Q628</accession>
<dbReference type="AlphaFoldDB" id="A0A3N2Q628"/>
<evidence type="ECO:0000256" key="5">
    <source>
        <dbReference type="ARBA" id="ARBA00023136"/>
    </source>
</evidence>
<dbReference type="OrthoDB" id="1935484at2759"/>
<dbReference type="EMBL" id="ML119051">
    <property type="protein sequence ID" value="ROT42190.1"/>
    <property type="molecule type" value="Genomic_DNA"/>
</dbReference>
<name>A0A3N2Q628_SODAK</name>
<gene>
    <name evidence="7" type="ORF">SODALDRAFT_374550</name>
</gene>
<evidence type="ECO:0000256" key="1">
    <source>
        <dbReference type="ARBA" id="ARBA00004141"/>
    </source>
</evidence>
<keyword evidence="3 6" id="KW-0812">Transmembrane</keyword>